<evidence type="ECO:0000259" key="5">
    <source>
        <dbReference type="Pfam" id="PF04824"/>
    </source>
</evidence>
<evidence type="ECO:0000256" key="4">
    <source>
        <dbReference type="SAM" id="MobiDB-lite"/>
    </source>
</evidence>
<reference evidence="7" key="1">
    <citation type="submission" date="2023-02" db="EMBL/GenBank/DDBJ databases">
        <title>Genome of toxic invasive species Heracleum sosnowskyi carries increased number of genes despite the absence of recent whole-genome duplications.</title>
        <authorList>
            <person name="Schelkunov M."/>
            <person name="Shtratnikova V."/>
            <person name="Makarenko M."/>
            <person name="Klepikova A."/>
            <person name="Omelchenko D."/>
            <person name="Novikova G."/>
            <person name="Obukhova E."/>
            <person name="Bogdanov V."/>
            <person name="Penin A."/>
            <person name="Logacheva M."/>
        </authorList>
    </citation>
    <scope>NUCLEOTIDE SEQUENCE</scope>
    <source>
        <strain evidence="7">Hsosn_3</strain>
        <tissue evidence="7">Leaf</tissue>
    </source>
</reference>
<comment type="caution">
    <text evidence="7">The sequence shown here is derived from an EMBL/GenBank/DDBJ whole genome shotgun (WGS) entry which is preliminary data.</text>
</comment>
<accession>A0AAD8LZK4</accession>
<feature type="region of interest" description="Disordered" evidence="4">
    <location>
        <begin position="466"/>
        <end position="498"/>
    </location>
</feature>
<dbReference type="GO" id="GO:0008278">
    <property type="term" value="C:cohesin complex"/>
    <property type="evidence" value="ECO:0007669"/>
    <property type="project" value="InterPro"/>
</dbReference>
<feature type="compositionally biased region" description="Basic and acidic residues" evidence="4">
    <location>
        <begin position="387"/>
        <end position="400"/>
    </location>
</feature>
<feature type="compositionally biased region" description="Basic and acidic residues" evidence="4">
    <location>
        <begin position="234"/>
        <end position="255"/>
    </location>
</feature>
<dbReference type="Pfam" id="PF04825">
    <property type="entry name" value="Rad21_Rec8_N"/>
    <property type="match status" value="1"/>
</dbReference>
<dbReference type="GO" id="GO:0005634">
    <property type="term" value="C:nucleus"/>
    <property type="evidence" value="ECO:0007669"/>
    <property type="project" value="UniProtKB-SubCell"/>
</dbReference>
<evidence type="ECO:0000259" key="6">
    <source>
        <dbReference type="Pfam" id="PF04825"/>
    </source>
</evidence>
<dbReference type="InterPro" id="IPR036390">
    <property type="entry name" value="WH_DNA-bd_sf"/>
</dbReference>
<dbReference type="InterPro" id="IPR023093">
    <property type="entry name" value="ScpA-like_C"/>
</dbReference>
<evidence type="ECO:0000313" key="7">
    <source>
        <dbReference type="EMBL" id="KAK1355111.1"/>
    </source>
</evidence>
<dbReference type="EMBL" id="JAUIZM010000011">
    <property type="protein sequence ID" value="KAK1355111.1"/>
    <property type="molecule type" value="Genomic_DNA"/>
</dbReference>
<feature type="region of interest" description="Disordered" evidence="4">
    <location>
        <begin position="216"/>
        <end position="255"/>
    </location>
</feature>
<feature type="compositionally biased region" description="Basic and acidic residues" evidence="4">
    <location>
        <begin position="415"/>
        <end position="427"/>
    </location>
</feature>
<dbReference type="PANTHER" id="PTHR12585">
    <property type="entry name" value="SCC1 / RAD21 FAMILY MEMBER"/>
    <property type="match status" value="1"/>
</dbReference>
<dbReference type="InterPro" id="IPR006910">
    <property type="entry name" value="Rad21_Rec8_N"/>
</dbReference>
<dbReference type="Gene3D" id="1.10.10.580">
    <property type="entry name" value="Structural maintenance of chromosome 1. Chain E"/>
    <property type="match status" value="1"/>
</dbReference>
<dbReference type="InterPro" id="IPR006909">
    <property type="entry name" value="Rad21/Rec8_C_eu"/>
</dbReference>
<proteinExistence type="inferred from homology"/>
<feature type="compositionally biased region" description="Polar residues" evidence="4">
    <location>
        <begin position="475"/>
        <end position="488"/>
    </location>
</feature>
<feature type="compositionally biased region" description="Low complexity" evidence="4">
    <location>
        <begin position="370"/>
        <end position="386"/>
    </location>
</feature>
<reference evidence="7" key="2">
    <citation type="submission" date="2023-05" db="EMBL/GenBank/DDBJ databases">
        <authorList>
            <person name="Schelkunov M.I."/>
        </authorList>
    </citation>
    <scope>NUCLEOTIDE SEQUENCE</scope>
    <source>
        <strain evidence="7">Hsosn_3</strain>
        <tissue evidence="7">Leaf</tissue>
    </source>
</reference>
<protein>
    <submittedName>
        <fullName evidence="7">Sister chromatid cohesion 1 protein 1</fullName>
    </submittedName>
</protein>
<evidence type="ECO:0000256" key="2">
    <source>
        <dbReference type="ARBA" id="ARBA00009870"/>
    </source>
</evidence>
<evidence type="ECO:0000256" key="1">
    <source>
        <dbReference type="ARBA" id="ARBA00004123"/>
    </source>
</evidence>
<dbReference type="Proteomes" id="UP001237642">
    <property type="component" value="Unassembled WGS sequence"/>
</dbReference>
<evidence type="ECO:0000256" key="3">
    <source>
        <dbReference type="ARBA" id="ARBA00023242"/>
    </source>
</evidence>
<comment type="subcellular location">
    <subcellularLocation>
        <location evidence="1">Nucleus</location>
    </subcellularLocation>
</comment>
<dbReference type="PANTHER" id="PTHR12585:SF64">
    <property type="entry name" value="SISTER CHROMATID COHESION 1 PROTEIN 1"/>
    <property type="match status" value="1"/>
</dbReference>
<name>A0AAD8LZK4_9APIA</name>
<feature type="compositionally biased region" description="Polar residues" evidence="4">
    <location>
        <begin position="403"/>
        <end position="413"/>
    </location>
</feature>
<dbReference type="SUPFAM" id="SSF46785">
    <property type="entry name" value="Winged helix' DNA-binding domain"/>
    <property type="match status" value="1"/>
</dbReference>
<sequence length="632" mass="70667">MFYSRQLLARKAPLGQIWLAATLHAKIDKKKLHKLDIIHICEQILNPAVPMGLRLSGILMGGVVIVYGRKVNLLLDDVNRLLVEINKAWKVKDVPDRTLLPKGKSQAKYEAVTLPDNQGTEEVEEIERSRNFSESATMMGFQQTSYVSMHLDNVDAAYTSHDVREDDQAQYYHQVDFDKITLFEGFDYCQADTDLHNRFERFDIEEDVDTQINFVPDDHTQIPTNIIPSPPLKQEPKNSDELQEERQDDHVEQPCKEAKKVAQMDEVKEKQGPPQKRARRTVSLVMDYEQTIIPAPIYQSWLQNAPDTVSKRGRKRKRMDSMPTLKIKDLMDIPPVVLACGLFDKGNTQIYYPAPLLELWMRSTQSPHDSPSGTTAPQPPAASSSSHSERLHYQDLDGFPHDGNNTGVSSQLPESIEKQMKAGESNEMRPEILMDELRNNLKNFGIGATKANGVSAAKANIISPSNSGGDEFGSIPSSGSGHASLTHSTEVKTGWSSKKRSFSLTRNLETVAEETAWQNVDPDYKLASPPENGLTLDNELVIETGPTQTQKYPVADQPTDQITNAIQEHLKIHFDTPGCPKIVSVDQLVSGMNRKKAACFFHSICVLASHECIGVKQKVPYGDILISRGAKM</sequence>
<feature type="domain" description="Rad21/Rec8-like protein C-terminal eukaryotic" evidence="5">
    <location>
        <begin position="581"/>
        <end position="632"/>
    </location>
</feature>
<organism evidence="7 8">
    <name type="scientific">Heracleum sosnowskyi</name>
    <dbReference type="NCBI Taxonomy" id="360622"/>
    <lineage>
        <taxon>Eukaryota</taxon>
        <taxon>Viridiplantae</taxon>
        <taxon>Streptophyta</taxon>
        <taxon>Embryophyta</taxon>
        <taxon>Tracheophyta</taxon>
        <taxon>Spermatophyta</taxon>
        <taxon>Magnoliopsida</taxon>
        <taxon>eudicotyledons</taxon>
        <taxon>Gunneridae</taxon>
        <taxon>Pentapetalae</taxon>
        <taxon>asterids</taxon>
        <taxon>campanulids</taxon>
        <taxon>Apiales</taxon>
        <taxon>Apiaceae</taxon>
        <taxon>Apioideae</taxon>
        <taxon>apioid superclade</taxon>
        <taxon>Tordylieae</taxon>
        <taxon>Tordyliinae</taxon>
        <taxon>Heracleum</taxon>
    </lineage>
</organism>
<evidence type="ECO:0000313" key="8">
    <source>
        <dbReference type="Proteomes" id="UP001237642"/>
    </source>
</evidence>
<feature type="domain" description="Rad21/Rec8-like protein N-terminal" evidence="6">
    <location>
        <begin position="1"/>
        <end position="102"/>
    </location>
</feature>
<gene>
    <name evidence="7" type="ORF">POM88_048367</name>
</gene>
<dbReference type="AlphaFoldDB" id="A0AAD8LZK4"/>
<keyword evidence="8" id="KW-1185">Reference proteome</keyword>
<dbReference type="InterPro" id="IPR039781">
    <property type="entry name" value="Rad21/Rec8-like"/>
</dbReference>
<dbReference type="GO" id="GO:0003682">
    <property type="term" value="F:chromatin binding"/>
    <property type="evidence" value="ECO:0007669"/>
    <property type="project" value="TreeGrafter"/>
</dbReference>
<dbReference type="GO" id="GO:0051754">
    <property type="term" value="P:meiotic sister chromatid cohesion, centromeric"/>
    <property type="evidence" value="ECO:0007669"/>
    <property type="project" value="TreeGrafter"/>
</dbReference>
<keyword evidence="3" id="KW-0539">Nucleus</keyword>
<dbReference type="Pfam" id="PF04824">
    <property type="entry name" value="Rad21_Rec8"/>
    <property type="match status" value="1"/>
</dbReference>
<feature type="region of interest" description="Disordered" evidence="4">
    <location>
        <begin position="364"/>
        <end position="427"/>
    </location>
</feature>
<comment type="similarity">
    <text evidence="2">Belongs to the rad21 family.</text>
</comment>